<reference evidence="1 2" key="1">
    <citation type="journal article" date="2019" name="Microbiol. Resour. Announc.">
        <title>Complete Genome Sequence of Halomonas sulfidaeris Strain Esulfide1 Isolated from a Metal Sulfide Rock at a Depth of 2,200 Meters, Obtained Using Nanopore Sequencing.</title>
        <authorList>
            <person name="Saito M."/>
            <person name="Nishigata A."/>
            <person name="Galipon J."/>
            <person name="Arakawa K."/>
        </authorList>
    </citation>
    <scope>NUCLEOTIDE SEQUENCE [LARGE SCALE GENOMIC DNA]</scope>
    <source>
        <strain evidence="1 2">ATCC BAA-803</strain>
    </source>
</reference>
<dbReference type="KEGG" id="hsr:HSBAA_30390"/>
<accession>A0A455U922</accession>
<dbReference type="EMBL" id="AP019514">
    <property type="protein sequence ID" value="BBI61733.1"/>
    <property type="molecule type" value="Genomic_DNA"/>
</dbReference>
<dbReference type="Proteomes" id="UP000320231">
    <property type="component" value="Chromosome"/>
</dbReference>
<evidence type="ECO:0000313" key="2">
    <source>
        <dbReference type="Proteomes" id="UP000320231"/>
    </source>
</evidence>
<name>A0A455U922_9GAMM</name>
<proteinExistence type="predicted"/>
<dbReference type="AlphaFoldDB" id="A0A455U922"/>
<protein>
    <submittedName>
        <fullName evidence="1">Uncharacterized protein</fullName>
    </submittedName>
</protein>
<sequence length="186" mass="21551">MLPELPTVEDELERKAMDEMTRILHHYDTGRITHREMNLMLDTLWACVSGLAGEDWREMLEEARRIEDDRVPFEYHAIRKHPYTLVSIHRNDDSLSVIMRTATGDIKRERRIDLTDKVLPAKIARDRMKATIKEITDGALSPYEKRSLSCRQCSDLTLKPLACLRKRATASLSLAASFMISIRARR</sequence>
<organism evidence="1 2">
    <name type="scientific">Vreelandella sulfidaeris</name>
    <dbReference type="NCBI Taxonomy" id="115553"/>
    <lineage>
        <taxon>Bacteria</taxon>
        <taxon>Pseudomonadati</taxon>
        <taxon>Pseudomonadota</taxon>
        <taxon>Gammaproteobacteria</taxon>
        <taxon>Oceanospirillales</taxon>
        <taxon>Halomonadaceae</taxon>
        <taxon>Vreelandella</taxon>
    </lineage>
</organism>
<gene>
    <name evidence="1" type="ORF">HSBAA_30390</name>
</gene>
<evidence type="ECO:0000313" key="1">
    <source>
        <dbReference type="EMBL" id="BBI61733.1"/>
    </source>
</evidence>